<dbReference type="GO" id="GO:0004497">
    <property type="term" value="F:monooxygenase activity"/>
    <property type="evidence" value="ECO:0007669"/>
    <property type="project" value="UniProtKB-KW"/>
</dbReference>
<dbReference type="AlphaFoldDB" id="A0A6P0CCV7"/>
<evidence type="ECO:0000313" key="5">
    <source>
        <dbReference type="EMBL" id="NEK23008.1"/>
    </source>
</evidence>
<gene>
    <name evidence="5" type="ORF">GV827_11405</name>
</gene>
<sequence>MTNATATPVRVPLPKASAHPVRVPLVTEPWGILKSLQMARRNVLSIIPDLATRQPMVSGKTGKRWHMVMEPTAIREMLLDRLEDYPKSVVTKNLLKPAIGESLFIAEGAHWRWQRRAAAPVFSHRNVMNLSPIMTAAAERAAERITQAGPRAVNMLDEMVTTTFDVIGDVTFSGGDTFDRDSVHKAIDQYIAEAGKISLFDILGFPDWVPRPGRLMSGPALKEMKAMADQAIEARAARGHEGVPDLLDLLLEGEDPKTKRRMSTAELRDNLLTFIVAGHETTALTLAWAMYLVGFDQDVQDRARAEAQSVLQGRACTGDDVENLPFIRMIIDEALRMYPAAGIISRTAQKKDTLGGREILPGDTVMIPIYALGRHHQLWEDPDAFRPERFADRKAIDRYAYLPFGDGPRICIGASFALQEAVIILATMLSRFKFTPVPGKEPEPVMILTLRPDGGVWMTAEPA</sequence>
<keyword evidence="3 4" id="KW-0408">Iron</keyword>
<accession>A0A6P0CCV7</accession>
<proteinExistence type="inferred from homology"/>
<dbReference type="Proteomes" id="UP000468591">
    <property type="component" value="Unassembled WGS sequence"/>
</dbReference>
<evidence type="ECO:0000256" key="3">
    <source>
        <dbReference type="PIRSR" id="PIRSR602401-1"/>
    </source>
</evidence>
<dbReference type="GO" id="GO:0005506">
    <property type="term" value="F:iron ion binding"/>
    <property type="evidence" value="ECO:0007669"/>
    <property type="project" value="InterPro"/>
</dbReference>
<protein>
    <submittedName>
        <fullName evidence="5">Cytochrome P450</fullName>
    </submittedName>
</protein>
<dbReference type="InterPro" id="IPR036396">
    <property type="entry name" value="Cyt_P450_sf"/>
</dbReference>
<dbReference type="PRINTS" id="PR00385">
    <property type="entry name" value="P450"/>
</dbReference>
<dbReference type="PROSITE" id="PS00086">
    <property type="entry name" value="CYTOCHROME_P450"/>
    <property type="match status" value="1"/>
</dbReference>
<comment type="cofactor">
    <cofactor evidence="1 3">
        <name>heme</name>
        <dbReference type="ChEBI" id="CHEBI:30413"/>
    </cofactor>
</comment>
<keyword evidence="3 4" id="KW-0349">Heme</keyword>
<evidence type="ECO:0000313" key="6">
    <source>
        <dbReference type="Proteomes" id="UP000468591"/>
    </source>
</evidence>
<dbReference type="SUPFAM" id="SSF48264">
    <property type="entry name" value="Cytochrome P450"/>
    <property type="match status" value="1"/>
</dbReference>
<organism evidence="5 6">
    <name type="scientific">Sulfitobacter sediminilitoris</name>
    <dbReference type="NCBI Taxonomy" id="2698830"/>
    <lineage>
        <taxon>Bacteria</taxon>
        <taxon>Pseudomonadati</taxon>
        <taxon>Pseudomonadota</taxon>
        <taxon>Alphaproteobacteria</taxon>
        <taxon>Rhodobacterales</taxon>
        <taxon>Roseobacteraceae</taxon>
        <taxon>Sulfitobacter</taxon>
    </lineage>
</organism>
<dbReference type="EMBL" id="JAABNT010000006">
    <property type="protein sequence ID" value="NEK23008.1"/>
    <property type="molecule type" value="Genomic_DNA"/>
</dbReference>
<evidence type="ECO:0000256" key="4">
    <source>
        <dbReference type="RuleBase" id="RU000461"/>
    </source>
</evidence>
<dbReference type="Pfam" id="PF00067">
    <property type="entry name" value="p450"/>
    <property type="match status" value="1"/>
</dbReference>
<keyword evidence="4" id="KW-0503">Monooxygenase</keyword>
<keyword evidence="3 4" id="KW-0479">Metal-binding</keyword>
<dbReference type="GO" id="GO:0020037">
    <property type="term" value="F:heme binding"/>
    <property type="evidence" value="ECO:0007669"/>
    <property type="project" value="InterPro"/>
</dbReference>
<dbReference type="RefSeq" id="WP_164353934.1">
    <property type="nucleotide sequence ID" value="NZ_JAABNT010000006.1"/>
</dbReference>
<dbReference type="InterPro" id="IPR050121">
    <property type="entry name" value="Cytochrome_P450_monoxygenase"/>
</dbReference>
<dbReference type="InterPro" id="IPR001128">
    <property type="entry name" value="Cyt_P450"/>
</dbReference>
<evidence type="ECO:0000256" key="1">
    <source>
        <dbReference type="ARBA" id="ARBA00001971"/>
    </source>
</evidence>
<comment type="similarity">
    <text evidence="2 4">Belongs to the cytochrome P450 family.</text>
</comment>
<dbReference type="GO" id="GO:0016705">
    <property type="term" value="F:oxidoreductase activity, acting on paired donors, with incorporation or reduction of molecular oxygen"/>
    <property type="evidence" value="ECO:0007669"/>
    <property type="project" value="InterPro"/>
</dbReference>
<dbReference type="PANTHER" id="PTHR24305:SF166">
    <property type="entry name" value="CYTOCHROME P450 12A4, MITOCHONDRIAL-RELATED"/>
    <property type="match status" value="1"/>
</dbReference>
<dbReference type="PANTHER" id="PTHR24305">
    <property type="entry name" value="CYTOCHROME P450"/>
    <property type="match status" value="1"/>
</dbReference>
<dbReference type="Gene3D" id="1.10.630.10">
    <property type="entry name" value="Cytochrome P450"/>
    <property type="match status" value="1"/>
</dbReference>
<feature type="binding site" description="axial binding residue" evidence="3">
    <location>
        <position position="411"/>
    </location>
    <ligand>
        <name>heme</name>
        <dbReference type="ChEBI" id="CHEBI:30413"/>
    </ligand>
    <ligandPart>
        <name>Fe</name>
        <dbReference type="ChEBI" id="CHEBI:18248"/>
    </ligandPart>
</feature>
<keyword evidence="4" id="KW-0560">Oxidoreductase</keyword>
<dbReference type="InterPro" id="IPR017972">
    <property type="entry name" value="Cyt_P450_CS"/>
</dbReference>
<keyword evidence="6" id="KW-1185">Reference proteome</keyword>
<name>A0A6P0CCV7_9RHOB</name>
<dbReference type="PRINTS" id="PR00463">
    <property type="entry name" value="EP450I"/>
</dbReference>
<reference evidence="5 6" key="1">
    <citation type="submission" date="2020-01" db="EMBL/GenBank/DDBJ databases">
        <title>Sulfitobacter sediminilitoris sp. nov., isolated from a tidal flat.</title>
        <authorList>
            <person name="Park S."/>
            <person name="Yoon J.-H."/>
        </authorList>
    </citation>
    <scope>NUCLEOTIDE SEQUENCE [LARGE SCALE GENOMIC DNA]</scope>
    <source>
        <strain evidence="5 6">JBTF-M27</strain>
    </source>
</reference>
<comment type="caution">
    <text evidence="5">The sequence shown here is derived from an EMBL/GenBank/DDBJ whole genome shotgun (WGS) entry which is preliminary data.</text>
</comment>
<evidence type="ECO:0000256" key="2">
    <source>
        <dbReference type="ARBA" id="ARBA00010617"/>
    </source>
</evidence>
<dbReference type="InterPro" id="IPR002401">
    <property type="entry name" value="Cyt_P450_E_grp-I"/>
</dbReference>